<proteinExistence type="predicted"/>
<accession>A0A918AHR9</accession>
<reference evidence="1" key="2">
    <citation type="submission" date="2020-09" db="EMBL/GenBank/DDBJ databases">
        <authorList>
            <person name="Sun Q."/>
            <person name="Ohkuma M."/>
        </authorList>
    </citation>
    <scope>NUCLEOTIDE SEQUENCE</scope>
    <source>
        <strain evidence="1">JCM 3313</strain>
    </source>
</reference>
<keyword evidence="2" id="KW-1185">Reference proteome</keyword>
<dbReference type="Proteomes" id="UP000639606">
    <property type="component" value="Unassembled WGS sequence"/>
</dbReference>
<name>A0A918AHR9_9PSEU</name>
<protein>
    <submittedName>
        <fullName evidence="1">Uncharacterized protein</fullName>
    </submittedName>
</protein>
<organism evidence="1 2">
    <name type="scientific">Saccharothrix coeruleofusca</name>
    <dbReference type="NCBI Taxonomy" id="33919"/>
    <lineage>
        <taxon>Bacteria</taxon>
        <taxon>Bacillati</taxon>
        <taxon>Actinomycetota</taxon>
        <taxon>Actinomycetes</taxon>
        <taxon>Pseudonocardiales</taxon>
        <taxon>Pseudonocardiaceae</taxon>
        <taxon>Saccharothrix</taxon>
    </lineage>
</organism>
<gene>
    <name evidence="1" type="ORF">GCM10010185_11130</name>
</gene>
<dbReference type="AlphaFoldDB" id="A0A918AHR9"/>
<sequence>MLGRMDRPELRVELPSGLPDSRYADIARAVSSLLELWDVPEACPELVDLVEDGSRGDSLRAWIDRVSAPGS</sequence>
<comment type="caution">
    <text evidence="1">The sequence shown here is derived from an EMBL/GenBank/DDBJ whole genome shotgun (WGS) entry which is preliminary data.</text>
</comment>
<reference evidence="1" key="1">
    <citation type="journal article" date="2014" name="Int. J. Syst. Evol. Microbiol.">
        <title>Complete genome sequence of Corynebacterium casei LMG S-19264T (=DSM 44701T), isolated from a smear-ripened cheese.</title>
        <authorList>
            <consortium name="US DOE Joint Genome Institute (JGI-PGF)"/>
            <person name="Walter F."/>
            <person name="Albersmeier A."/>
            <person name="Kalinowski J."/>
            <person name="Ruckert C."/>
        </authorList>
    </citation>
    <scope>NUCLEOTIDE SEQUENCE</scope>
    <source>
        <strain evidence="1">JCM 3313</strain>
    </source>
</reference>
<dbReference type="EMBL" id="BMRG01000002">
    <property type="protein sequence ID" value="GGP41659.1"/>
    <property type="molecule type" value="Genomic_DNA"/>
</dbReference>
<evidence type="ECO:0000313" key="2">
    <source>
        <dbReference type="Proteomes" id="UP000639606"/>
    </source>
</evidence>
<evidence type="ECO:0000313" key="1">
    <source>
        <dbReference type="EMBL" id="GGP41659.1"/>
    </source>
</evidence>